<evidence type="ECO:0000256" key="1">
    <source>
        <dbReference type="SAM" id="MobiDB-lite"/>
    </source>
</evidence>
<name>A0A699XGX9_TANCI</name>
<feature type="non-terminal residue" evidence="2">
    <location>
        <position position="1"/>
    </location>
</feature>
<feature type="compositionally biased region" description="Basic and acidic residues" evidence="1">
    <location>
        <begin position="65"/>
        <end position="87"/>
    </location>
</feature>
<dbReference type="AlphaFoldDB" id="A0A699XGX9"/>
<feature type="non-terminal residue" evidence="2">
    <location>
        <position position="87"/>
    </location>
</feature>
<feature type="compositionally biased region" description="Low complexity" evidence="1">
    <location>
        <begin position="27"/>
        <end position="46"/>
    </location>
</feature>
<gene>
    <name evidence="2" type="ORF">Tci_929619</name>
</gene>
<protein>
    <submittedName>
        <fullName evidence="2">Uncharacterized protein</fullName>
    </submittedName>
</protein>
<proteinExistence type="predicted"/>
<evidence type="ECO:0000313" key="2">
    <source>
        <dbReference type="EMBL" id="GFD57650.1"/>
    </source>
</evidence>
<dbReference type="EMBL" id="BKCJ011843607">
    <property type="protein sequence ID" value="GFD57650.1"/>
    <property type="molecule type" value="Genomic_DNA"/>
</dbReference>
<comment type="caution">
    <text evidence="2">The sequence shown here is derived from an EMBL/GenBank/DDBJ whole genome shotgun (WGS) entry which is preliminary data.</text>
</comment>
<accession>A0A699XGX9</accession>
<reference evidence="2" key="1">
    <citation type="journal article" date="2019" name="Sci. Rep.">
        <title>Draft genome of Tanacetum cinerariifolium, the natural source of mosquito coil.</title>
        <authorList>
            <person name="Yamashiro T."/>
            <person name="Shiraishi A."/>
            <person name="Satake H."/>
            <person name="Nakayama K."/>
        </authorList>
    </citation>
    <scope>NUCLEOTIDE SEQUENCE</scope>
</reference>
<organism evidence="2">
    <name type="scientific">Tanacetum cinerariifolium</name>
    <name type="common">Dalmatian daisy</name>
    <name type="synonym">Chrysanthemum cinerariifolium</name>
    <dbReference type="NCBI Taxonomy" id="118510"/>
    <lineage>
        <taxon>Eukaryota</taxon>
        <taxon>Viridiplantae</taxon>
        <taxon>Streptophyta</taxon>
        <taxon>Embryophyta</taxon>
        <taxon>Tracheophyta</taxon>
        <taxon>Spermatophyta</taxon>
        <taxon>Magnoliopsida</taxon>
        <taxon>eudicotyledons</taxon>
        <taxon>Gunneridae</taxon>
        <taxon>Pentapetalae</taxon>
        <taxon>asterids</taxon>
        <taxon>campanulids</taxon>
        <taxon>Asterales</taxon>
        <taxon>Asteraceae</taxon>
        <taxon>Asteroideae</taxon>
        <taxon>Anthemideae</taxon>
        <taxon>Anthemidinae</taxon>
        <taxon>Tanacetum</taxon>
    </lineage>
</organism>
<feature type="region of interest" description="Disordered" evidence="1">
    <location>
        <begin position="24"/>
        <end position="87"/>
    </location>
</feature>
<sequence>RSHRGRGLSRLWLCARRCLPGRRGAQARRGSFPAGGARPAGAEPAAMVGRELRGPRKRVGQGARRAVDRPSARWRPQPDGRGRAARC</sequence>